<evidence type="ECO:0000313" key="1">
    <source>
        <dbReference type="EMBL" id="AJJ12347.1"/>
    </source>
</evidence>
<gene>
    <name evidence="1" type="ORF">CH64_1895</name>
</gene>
<name>A0ABM5SGD9_YERRO</name>
<reference evidence="1 2" key="1">
    <citation type="journal article" date="2015" name="Genome Announc.">
        <title>Thirty-Two Complete Genome Assemblies of Nine Yersinia Species, Including Y. pestis, Y. pseudotuberculosis, and Y. enterocolitica.</title>
        <authorList>
            <person name="Johnson S.L."/>
            <person name="Daligault H.E."/>
            <person name="Davenport K.W."/>
            <person name="Jaissle J."/>
            <person name="Frey K.G."/>
            <person name="Ladner J.T."/>
            <person name="Broomall S.M."/>
            <person name="Bishop-Lilly K.A."/>
            <person name="Bruce D.C."/>
            <person name="Coyne S.R."/>
            <person name="Gibbons H.S."/>
            <person name="Lo C.C."/>
            <person name="Munk A.C."/>
            <person name="Rosenzweig C.N."/>
            <person name="Koroleva G.I."/>
            <person name="Palacios G.F."/>
            <person name="Redden C.L."/>
            <person name="Xu Y."/>
            <person name="Minogue T.D."/>
            <person name="Chain P.S."/>
        </authorList>
    </citation>
    <scope>NUCLEOTIDE SEQUENCE [LARGE SCALE GENOMIC DNA]</scope>
    <source>
        <strain evidence="1 2">YRA</strain>
    </source>
</reference>
<dbReference type="GeneID" id="45567194"/>
<protein>
    <submittedName>
        <fullName evidence="1">ATPase involved in DNA repair</fullName>
    </submittedName>
</protein>
<dbReference type="RefSeq" id="WP_235427898.1">
    <property type="nucleotide sequence ID" value="NZ_CP009787.1"/>
</dbReference>
<dbReference type="Proteomes" id="UP000031914">
    <property type="component" value="Chromosome"/>
</dbReference>
<keyword evidence="2" id="KW-1185">Reference proteome</keyword>
<organism evidence="1 2">
    <name type="scientific">Yersinia rohdei</name>
    <dbReference type="NCBI Taxonomy" id="29485"/>
    <lineage>
        <taxon>Bacteria</taxon>
        <taxon>Pseudomonadati</taxon>
        <taxon>Pseudomonadota</taxon>
        <taxon>Gammaproteobacteria</taxon>
        <taxon>Enterobacterales</taxon>
        <taxon>Yersiniaceae</taxon>
        <taxon>Yersinia</taxon>
    </lineage>
</organism>
<accession>A0ABM5SGD9</accession>
<dbReference type="EMBL" id="CP009787">
    <property type="protein sequence ID" value="AJJ12347.1"/>
    <property type="molecule type" value="Genomic_DNA"/>
</dbReference>
<proteinExistence type="predicted"/>
<evidence type="ECO:0000313" key="2">
    <source>
        <dbReference type="Proteomes" id="UP000031914"/>
    </source>
</evidence>
<sequence length="540" mass="59620">MKEQLAKQVKKELKLDTAIQFLNAKDIVKIDAVLTGWADCWNAGENVDISAGAQFMRFTSNLGASGEWDPINGKLKLKAEFGAALSVASGTADAKIFMPDRIGWPLKFTPTGRTSPVNMGMLRVYLQASLIGFAGASAQAEAQFQITTINSKQVLMGKPNERLPRFSERRVKGAEFHKKMDENDEGISASGEIFGGARADFTLSGGVQWLQPPALSSHQGKTDEQAEAATEYVDFCSISESIVGMAGIGIGGTFQCDFVNGKFCFKIAASLCVGLGAKGSFKASVSYDKLRDFGNWLAYQLYGVDYAFLELITKDAFKTFSKICVMLLSDIKSDIIKELRYLTGSIEKIDAQFSQFIDSIDAGLKASQKRNALANNILAAPQSLLSYTPESKGILLYLLTRHATADHIDIGNRGDGFIPDIYHDRKKAIIVILTTIQTQREWFQVFSHRTADGSDLANGNSALKYIVAQKQMNELREFLQEGINKDKEMDKIYKRLKETPAWGYALAMNNTLVYQLHSENNPFYPQMGQFGPRNDIVQTV</sequence>